<feature type="region of interest" description="Disordered" evidence="1">
    <location>
        <begin position="699"/>
        <end position="860"/>
    </location>
</feature>
<accession>A0A0C3BWN4</accession>
<sequence>MPPNASLPNTMYRTLNIEQGLAPPFEHVSRDPPPSPPGYSNPVPASAARNQIPPDPLRRREPEPLVTSGSGSQQSVRRAPLQPLSQTQPRANQPTSSGPPLNRPASLLSRLSPSDVRQEESFGDENVGPSAHSTYVETPTAPNSAEATVTTFVDADPTLFQQLASTLCAQESASIPVATTTYVAPASPNIFTNSAYSNVQESQIPVALSAFPPSSSDTQSTFINNTMGWTTGSQPAAPTSWASLAAQVSNTSWWGPQAFQQPADSPSMAAEDEAMDTSPSYQSASPDADAAMNVDIVDAQMTTPPPIFEQQSYPSDVPNGLPYQADYQQNAFWGHQQNVCSGDQQATWMPAPQMQPNVQDLQICYRDNNTGAWLPYIEPQLYICVFDPTSQTYIPLQLSQSIYVGTSNPLSDQTQSFSSSMHTILDPYRSAEHLQQQNQSSWSSMHTTAYPSQQQYALGPDQQSSSSSMHTISYSFEPYATGAQEQSSISSMPTSSNPFTPFQSEYSSNHPVEVVHPQQPVPWNQQSVDPSVAATLAACNFWDSTSAAVRSQDPSATPFDFNPVPPVGSCYQSQVDPSFAAPQAAYNPGASTSTADYQDPSILNTSFVPPPQVPVDLQYREVDEQVDPWEALQFNIDEEHILSDPFTEPETEPERRQGPYPPPLRLRRWKSRRPEPPCVNDNSGIVFDPQACKQYRMDQFSQKQDDLHPESQSSSTPRKKRSHEESESIATSSRHRIIDEEAEGPIRPSKRARRTEQSVETPVERPNPATTPPRDEFESAATPSRIGNADDEHEGTGPTRSSRRARRSDSAPYTPNSGRRVRWADPITTEGYLASSSRPTRSALRRQRNANANAAPSKSDRICPSLPGIARWFKLNTDGTRL</sequence>
<reference evidence="3" key="2">
    <citation type="submission" date="2015-01" db="EMBL/GenBank/DDBJ databases">
        <title>Evolutionary Origins and Diversification of the Mycorrhizal Mutualists.</title>
        <authorList>
            <consortium name="DOE Joint Genome Institute"/>
            <consortium name="Mycorrhizal Genomics Consortium"/>
            <person name="Kohler A."/>
            <person name="Kuo A."/>
            <person name="Nagy L.G."/>
            <person name="Floudas D."/>
            <person name="Copeland A."/>
            <person name="Barry K.W."/>
            <person name="Cichocki N."/>
            <person name="Veneault-Fourrey C."/>
            <person name="LaButti K."/>
            <person name="Lindquist E.A."/>
            <person name="Lipzen A."/>
            <person name="Lundell T."/>
            <person name="Morin E."/>
            <person name="Murat C."/>
            <person name="Riley R."/>
            <person name="Ohm R."/>
            <person name="Sun H."/>
            <person name="Tunlid A."/>
            <person name="Henrissat B."/>
            <person name="Grigoriev I.V."/>
            <person name="Hibbett D.S."/>
            <person name="Martin F."/>
        </authorList>
    </citation>
    <scope>NUCLEOTIDE SEQUENCE [LARGE SCALE GENOMIC DNA]</scope>
    <source>
        <strain evidence="3">h7</strain>
    </source>
</reference>
<protein>
    <submittedName>
        <fullName evidence="2">Uncharacterized protein</fullName>
    </submittedName>
</protein>
<feature type="compositionally biased region" description="Low complexity" evidence="1">
    <location>
        <begin position="99"/>
        <end position="114"/>
    </location>
</feature>
<dbReference type="Proteomes" id="UP000053424">
    <property type="component" value="Unassembled WGS sequence"/>
</dbReference>
<feature type="region of interest" description="Disordered" evidence="1">
    <location>
        <begin position="637"/>
        <end position="686"/>
    </location>
</feature>
<feature type="compositionally biased region" description="Polar residues" evidence="1">
    <location>
        <begin position="1"/>
        <end position="17"/>
    </location>
</feature>
<name>A0A0C3BWN4_HEBCY</name>
<organism evidence="2 3">
    <name type="scientific">Hebeloma cylindrosporum</name>
    <dbReference type="NCBI Taxonomy" id="76867"/>
    <lineage>
        <taxon>Eukaryota</taxon>
        <taxon>Fungi</taxon>
        <taxon>Dikarya</taxon>
        <taxon>Basidiomycota</taxon>
        <taxon>Agaricomycotina</taxon>
        <taxon>Agaricomycetes</taxon>
        <taxon>Agaricomycetidae</taxon>
        <taxon>Agaricales</taxon>
        <taxon>Agaricineae</taxon>
        <taxon>Hymenogastraceae</taxon>
        <taxon>Hebeloma</taxon>
    </lineage>
</organism>
<evidence type="ECO:0000313" key="2">
    <source>
        <dbReference type="EMBL" id="KIM41020.1"/>
    </source>
</evidence>
<keyword evidence="3" id="KW-1185">Reference proteome</keyword>
<feature type="region of interest" description="Disordered" evidence="1">
    <location>
        <begin position="258"/>
        <end position="287"/>
    </location>
</feature>
<gene>
    <name evidence="2" type="ORF">M413DRAFT_28116</name>
</gene>
<dbReference type="HOGENOM" id="CLU_326531_0_0_1"/>
<feature type="region of interest" description="Disordered" evidence="1">
    <location>
        <begin position="1"/>
        <end position="142"/>
    </location>
</feature>
<dbReference type="AlphaFoldDB" id="A0A0C3BWN4"/>
<evidence type="ECO:0000256" key="1">
    <source>
        <dbReference type="SAM" id="MobiDB-lite"/>
    </source>
</evidence>
<reference evidence="2 3" key="1">
    <citation type="submission" date="2014-04" db="EMBL/GenBank/DDBJ databases">
        <authorList>
            <consortium name="DOE Joint Genome Institute"/>
            <person name="Kuo A."/>
            <person name="Gay G."/>
            <person name="Dore J."/>
            <person name="Kohler A."/>
            <person name="Nagy L.G."/>
            <person name="Floudas D."/>
            <person name="Copeland A."/>
            <person name="Barry K.W."/>
            <person name="Cichocki N."/>
            <person name="Veneault-Fourrey C."/>
            <person name="LaButti K."/>
            <person name="Lindquist E.A."/>
            <person name="Lipzen A."/>
            <person name="Lundell T."/>
            <person name="Morin E."/>
            <person name="Murat C."/>
            <person name="Sun H."/>
            <person name="Tunlid A."/>
            <person name="Henrissat B."/>
            <person name="Grigoriev I.V."/>
            <person name="Hibbett D.S."/>
            <person name="Martin F."/>
            <person name="Nordberg H.P."/>
            <person name="Cantor M.N."/>
            <person name="Hua S.X."/>
        </authorList>
    </citation>
    <scope>NUCLEOTIDE SEQUENCE [LARGE SCALE GENOMIC DNA]</scope>
    <source>
        <strain evidence="3">h7</strain>
    </source>
</reference>
<feature type="compositionally biased region" description="Polar residues" evidence="1">
    <location>
        <begin position="131"/>
        <end position="142"/>
    </location>
</feature>
<dbReference type="EMBL" id="KN831781">
    <property type="protein sequence ID" value="KIM41020.1"/>
    <property type="molecule type" value="Genomic_DNA"/>
</dbReference>
<feature type="compositionally biased region" description="Polar residues" evidence="1">
    <location>
        <begin position="67"/>
        <end position="76"/>
    </location>
</feature>
<feature type="compositionally biased region" description="Polar residues" evidence="1">
    <location>
        <begin position="83"/>
        <end position="98"/>
    </location>
</feature>
<proteinExistence type="predicted"/>
<evidence type="ECO:0000313" key="3">
    <source>
        <dbReference type="Proteomes" id="UP000053424"/>
    </source>
</evidence>